<dbReference type="AlphaFoldDB" id="A0A199NRZ1"/>
<accession>A0A199NRZ1</accession>
<comment type="caution">
    <text evidence="2">The sequence shown here is derived from an EMBL/GenBank/DDBJ whole genome shotgun (WGS) entry which is preliminary data.</text>
</comment>
<organism evidence="2 3">
    <name type="scientific">Rothia kristinae</name>
    <dbReference type="NCBI Taxonomy" id="37923"/>
    <lineage>
        <taxon>Bacteria</taxon>
        <taxon>Bacillati</taxon>
        <taxon>Actinomycetota</taxon>
        <taxon>Actinomycetes</taxon>
        <taxon>Micrococcales</taxon>
        <taxon>Micrococcaceae</taxon>
        <taxon>Rothia</taxon>
    </lineage>
</organism>
<evidence type="ECO:0008006" key="4">
    <source>
        <dbReference type="Google" id="ProtNLM"/>
    </source>
</evidence>
<dbReference type="Pfam" id="PF04314">
    <property type="entry name" value="PCuAC"/>
    <property type="match status" value="1"/>
</dbReference>
<dbReference type="PANTHER" id="PTHR36302:SF1">
    <property type="entry name" value="COPPER CHAPERONE PCU(A)C"/>
    <property type="match status" value="1"/>
</dbReference>
<dbReference type="PANTHER" id="PTHR36302">
    <property type="entry name" value="BLR7088 PROTEIN"/>
    <property type="match status" value="1"/>
</dbReference>
<keyword evidence="3" id="KW-1185">Reference proteome</keyword>
<feature type="compositionally biased region" description="Low complexity" evidence="1">
    <location>
        <begin position="1"/>
        <end position="18"/>
    </location>
</feature>
<evidence type="ECO:0000256" key="1">
    <source>
        <dbReference type="SAM" id="MobiDB-lite"/>
    </source>
</evidence>
<feature type="compositionally biased region" description="Basic and acidic residues" evidence="1">
    <location>
        <begin position="226"/>
        <end position="240"/>
    </location>
</feature>
<dbReference type="Proteomes" id="UP000053171">
    <property type="component" value="Unassembled WGS sequence"/>
</dbReference>
<proteinExistence type="predicted"/>
<gene>
    <name evidence="2" type="ORF">AN277_0207760</name>
</gene>
<dbReference type="EMBL" id="LJBJ02000015">
    <property type="protein sequence ID" value="OAX51585.1"/>
    <property type="molecule type" value="Genomic_DNA"/>
</dbReference>
<name>A0A199NRZ1_9MICC</name>
<feature type="region of interest" description="Disordered" evidence="1">
    <location>
        <begin position="214"/>
        <end position="262"/>
    </location>
</feature>
<feature type="region of interest" description="Disordered" evidence="1">
    <location>
        <begin position="1"/>
        <end position="45"/>
    </location>
</feature>
<evidence type="ECO:0000313" key="3">
    <source>
        <dbReference type="Proteomes" id="UP000053171"/>
    </source>
</evidence>
<protein>
    <recommendedName>
        <fullName evidence="4">Copper chaperone PCu(A)C</fullName>
    </recommendedName>
</protein>
<dbReference type="Gene3D" id="2.60.40.1890">
    <property type="entry name" value="PCu(A)C copper chaperone"/>
    <property type="match status" value="1"/>
</dbReference>
<dbReference type="SUPFAM" id="SSF110087">
    <property type="entry name" value="DR1885-like metal-binding protein"/>
    <property type="match status" value="1"/>
</dbReference>
<dbReference type="RefSeq" id="WP_131797979.1">
    <property type="nucleotide sequence ID" value="NZ_JAZBHS010000004.1"/>
</dbReference>
<evidence type="ECO:0000313" key="2">
    <source>
        <dbReference type="EMBL" id="OAX51585.1"/>
    </source>
</evidence>
<reference evidence="2" key="1">
    <citation type="submission" date="2016-06" db="EMBL/GenBank/DDBJ databases">
        <title>Identification of putative biosynthetic pathways for the production of bioactive secondary metabolites by the marine actinomycete Kocuria kristinae RUTW2-3.</title>
        <authorList>
            <person name="Waterworth S.C."/>
            <person name="Walmsley T.A."/>
            <person name="Matongo T."/>
            <person name="Davies-Coleman M.T."/>
            <person name="Dorrington R.A."/>
        </authorList>
    </citation>
    <scope>NUCLEOTIDE SEQUENCE [LARGE SCALE GENOMIC DNA]</scope>
    <source>
        <strain evidence="2">RUTW2-3</strain>
    </source>
</reference>
<dbReference type="InterPro" id="IPR036182">
    <property type="entry name" value="PCuAC_sf"/>
</dbReference>
<sequence>MTTTPTAATGITGTAATGSGMGNGSGRSPRRAAARTASRVGHPRRRPLRTGAVLTLTGLLGLGLSACGGGGETASSADPTASASASAAGALTAEDVWVKAGDSGMTSAFGHVVNHTDHTVRIVGAESPAAGSVQLHETAQEAGGSSTMREKEDGFTIEPGQSLELSPGGNHVMLMDLRCALLAGDETQLVLRTEGDGQLRVSAPIRDYAGAQEHYDPTAEASADANHGEHEGHGEHDGHAGHGMNSGEPSDGAASALPRCSG</sequence>
<dbReference type="InterPro" id="IPR007410">
    <property type="entry name" value="LpqE-like"/>
</dbReference>
<dbReference type="InterPro" id="IPR058248">
    <property type="entry name" value="Lxx211020-like"/>
</dbReference>